<dbReference type="InterPro" id="IPR009057">
    <property type="entry name" value="Homeodomain-like_sf"/>
</dbReference>
<evidence type="ECO:0000256" key="1">
    <source>
        <dbReference type="ARBA" id="ARBA00023015"/>
    </source>
</evidence>
<keyword evidence="1" id="KW-0805">Transcription regulation</keyword>
<proteinExistence type="predicted"/>
<dbReference type="AlphaFoldDB" id="A0A1H8CCG4"/>
<evidence type="ECO:0000313" key="6">
    <source>
        <dbReference type="EMBL" id="SEM92124.1"/>
    </source>
</evidence>
<dbReference type="STRING" id="245187.SAMN04488003_106130"/>
<protein>
    <submittedName>
        <fullName evidence="6">Transcriptional regulator, TetR family</fullName>
    </submittedName>
</protein>
<dbReference type="GO" id="GO:0000976">
    <property type="term" value="F:transcription cis-regulatory region binding"/>
    <property type="evidence" value="ECO:0007669"/>
    <property type="project" value="TreeGrafter"/>
</dbReference>
<dbReference type="InterPro" id="IPR050109">
    <property type="entry name" value="HTH-type_TetR-like_transc_reg"/>
</dbReference>
<dbReference type="PANTHER" id="PTHR30055">
    <property type="entry name" value="HTH-TYPE TRANSCRIPTIONAL REGULATOR RUTR"/>
    <property type="match status" value="1"/>
</dbReference>
<dbReference type="Pfam" id="PF00440">
    <property type="entry name" value="TetR_N"/>
    <property type="match status" value="1"/>
</dbReference>
<evidence type="ECO:0000256" key="4">
    <source>
        <dbReference type="PROSITE-ProRule" id="PRU00335"/>
    </source>
</evidence>
<sequence length="187" mass="20468">MAAVEVSLRNGYDAVTTEAIAAEAGISTRTFFNYYPNKQAAILGERIMLLPDDPIWFTASHRPVIDDVVDLLDQALRDDEPDRRMLNKIMAMIDSHPALHDLFRTKMDDVASALTGLLVARLGADFATESRLLGDLATLALTDAVSRWAVDDNMTIDDITALLRRSLLGVGRLLQPAVGDMVATDGR</sequence>
<dbReference type="SUPFAM" id="SSF46689">
    <property type="entry name" value="Homeodomain-like"/>
    <property type="match status" value="1"/>
</dbReference>
<accession>A0A1H8CCG4</accession>
<dbReference type="PANTHER" id="PTHR30055:SF238">
    <property type="entry name" value="MYCOFACTOCIN BIOSYNTHESIS TRANSCRIPTIONAL REGULATOR MFTR-RELATED"/>
    <property type="match status" value="1"/>
</dbReference>
<dbReference type="Proteomes" id="UP000199585">
    <property type="component" value="Unassembled WGS sequence"/>
</dbReference>
<feature type="domain" description="HTH tetR-type" evidence="5">
    <location>
        <begin position="1"/>
        <end position="53"/>
    </location>
</feature>
<organism evidence="6 7">
    <name type="scientific">Loktanella fryxellensis</name>
    <dbReference type="NCBI Taxonomy" id="245187"/>
    <lineage>
        <taxon>Bacteria</taxon>
        <taxon>Pseudomonadati</taxon>
        <taxon>Pseudomonadota</taxon>
        <taxon>Alphaproteobacteria</taxon>
        <taxon>Rhodobacterales</taxon>
        <taxon>Roseobacteraceae</taxon>
        <taxon>Loktanella</taxon>
    </lineage>
</organism>
<feature type="DNA-binding region" description="H-T-H motif" evidence="4">
    <location>
        <begin position="16"/>
        <end position="35"/>
    </location>
</feature>
<reference evidence="6 7" key="1">
    <citation type="submission" date="2016-10" db="EMBL/GenBank/DDBJ databases">
        <authorList>
            <person name="de Groot N.N."/>
        </authorList>
    </citation>
    <scope>NUCLEOTIDE SEQUENCE [LARGE SCALE GENOMIC DNA]</scope>
    <source>
        <strain evidence="6 7">DSM 16213</strain>
    </source>
</reference>
<evidence type="ECO:0000259" key="5">
    <source>
        <dbReference type="PROSITE" id="PS50977"/>
    </source>
</evidence>
<keyword evidence="3" id="KW-0804">Transcription</keyword>
<dbReference type="Gene3D" id="1.10.357.10">
    <property type="entry name" value="Tetracycline Repressor, domain 2"/>
    <property type="match status" value="1"/>
</dbReference>
<gene>
    <name evidence="6" type="ORF">SAMN04488003_106130</name>
</gene>
<dbReference type="GO" id="GO:0003700">
    <property type="term" value="F:DNA-binding transcription factor activity"/>
    <property type="evidence" value="ECO:0007669"/>
    <property type="project" value="TreeGrafter"/>
</dbReference>
<keyword evidence="2 4" id="KW-0238">DNA-binding</keyword>
<evidence type="ECO:0000256" key="3">
    <source>
        <dbReference type="ARBA" id="ARBA00023163"/>
    </source>
</evidence>
<name>A0A1H8CCG4_9RHOB</name>
<dbReference type="InterPro" id="IPR001647">
    <property type="entry name" value="HTH_TetR"/>
</dbReference>
<dbReference type="PROSITE" id="PS50977">
    <property type="entry name" value="HTH_TETR_2"/>
    <property type="match status" value="1"/>
</dbReference>
<dbReference type="RefSeq" id="WP_089900591.1">
    <property type="nucleotide sequence ID" value="NZ_FOCI01000006.1"/>
</dbReference>
<dbReference type="EMBL" id="FOCI01000006">
    <property type="protein sequence ID" value="SEM92124.1"/>
    <property type="molecule type" value="Genomic_DNA"/>
</dbReference>
<dbReference type="OrthoDB" id="9811084at2"/>
<keyword evidence="7" id="KW-1185">Reference proteome</keyword>
<evidence type="ECO:0000256" key="2">
    <source>
        <dbReference type="ARBA" id="ARBA00023125"/>
    </source>
</evidence>
<evidence type="ECO:0000313" key="7">
    <source>
        <dbReference type="Proteomes" id="UP000199585"/>
    </source>
</evidence>